<feature type="domain" description="Starch synthase catalytic" evidence="7">
    <location>
        <begin position="134"/>
        <end position="438"/>
    </location>
</feature>
<evidence type="ECO:0000256" key="1">
    <source>
        <dbReference type="ARBA" id="ARBA00004602"/>
    </source>
</evidence>
<feature type="transmembrane region" description="Helical" evidence="5">
    <location>
        <begin position="72"/>
        <end position="92"/>
    </location>
</feature>
<dbReference type="InterPro" id="IPR001296">
    <property type="entry name" value="Glyco_trans_1"/>
</dbReference>
<dbReference type="EMBL" id="JAIXMP010000013">
    <property type="protein sequence ID" value="KAI9263322.1"/>
    <property type="molecule type" value="Genomic_DNA"/>
</dbReference>
<dbReference type="AlphaFoldDB" id="A0AAD5PFQ0"/>
<dbReference type="Pfam" id="PF08323">
    <property type="entry name" value="Glyco_transf_5"/>
    <property type="match status" value="1"/>
</dbReference>
<keyword evidence="5" id="KW-1133">Transmembrane helix</keyword>
<dbReference type="PANTHER" id="PTHR45825:SF11">
    <property type="entry name" value="ALPHA AMYLASE DOMAIN-CONTAINING PROTEIN"/>
    <property type="match status" value="1"/>
</dbReference>
<evidence type="ECO:0000313" key="9">
    <source>
        <dbReference type="Proteomes" id="UP001209540"/>
    </source>
</evidence>
<keyword evidence="9" id="KW-1185">Reference proteome</keyword>
<evidence type="ECO:0000259" key="7">
    <source>
        <dbReference type="Pfam" id="PF08323"/>
    </source>
</evidence>
<dbReference type="Pfam" id="PF00534">
    <property type="entry name" value="Glycos_transf_1"/>
    <property type="match status" value="1"/>
</dbReference>
<protein>
    <submittedName>
        <fullName evidence="8">Uncharacterized protein</fullName>
    </submittedName>
</protein>
<dbReference type="Proteomes" id="UP001209540">
    <property type="component" value="Unassembled WGS sequence"/>
</dbReference>
<name>A0AAD5PFQ0_9FUNG</name>
<proteinExistence type="predicted"/>
<dbReference type="SUPFAM" id="SSF53756">
    <property type="entry name" value="UDP-Glycosyltransferase/glycogen phosphorylase"/>
    <property type="match status" value="1"/>
</dbReference>
<accession>A0AAD5PFQ0</accession>
<evidence type="ECO:0000259" key="6">
    <source>
        <dbReference type="Pfam" id="PF00534"/>
    </source>
</evidence>
<sequence>MTPPPNNVETKYYDLSTATYRRGSITALNMPVTTATSKTGLSWKQTLGFSTSGRTTSSGAPFFGRQDRKWRWWHYLMILIFVFGTLQFMALITGYKILHGQPAAVRIALKQYPAIPYKHLDTTLPVNTQHGATVYHVTKEFGPAMMSSIGVTVTALAAAQQKTGDKDVRIVMPYYSFLKNKFDIEKLTDMVIDVRDKKKRQIPIEFRVWKMDYVFDPPPPPTNITVWQMVDGVNTTVSVAPPMTEPPKPIPRTERVQVYLIGPGNRRPFSQVFRARNALQIYSNNPPGLPREWQDQFFSKAAAAFLTHQATAKDEEPLFAPIRLAPHVDVVHLHGASTAYIAKALHDKREMDQLGPKPPSVVYTIHDYKQELQYTNSLANLHKFMDEAPITNDPALQPHTRGQRVFMSSLGMDHASVVTMVGRTMASDLVEGRLEVYLKEVGMESVLNKAQERRFFGISNGVDFNQLNPFKDPRLVSRKIGFPEYSLDMIRRQPSLASKASDDPKALSVPEVRTIWPLSGAMNDYVTTSKDRAKRFLVRRSLLKEDDLKRPLVLYIGQFQHDKGLDSFADAADYFVQNNMKFVVIGQPGDYPLEKLEALQEKYPEDVIVMSTAAEQRRWSIFCRSAADFVFVPSLTENFGLMAAEGLWFGSSVISTGVGGLGEYLIDRPDEATWSEAEPARDIHIIRDKETRIPTVTSSEYYNAYLFGASNTTTLERAIRDAAADYNRINASKSLREEFALRMIRSAYSLGWYRGHQDGPVHDYGRVYGIALADRRFNSLSRHEVIEEEALLRRLIRQRQNFHQVDYYATSEHF</sequence>
<feature type="domain" description="Glycosyl transferase family 1" evidence="6">
    <location>
        <begin position="548"/>
        <end position="667"/>
    </location>
</feature>
<organism evidence="8 9">
    <name type="scientific">Phascolomyces articulosus</name>
    <dbReference type="NCBI Taxonomy" id="60185"/>
    <lineage>
        <taxon>Eukaryota</taxon>
        <taxon>Fungi</taxon>
        <taxon>Fungi incertae sedis</taxon>
        <taxon>Mucoromycota</taxon>
        <taxon>Mucoromycotina</taxon>
        <taxon>Mucoromycetes</taxon>
        <taxon>Mucorales</taxon>
        <taxon>Lichtheimiaceae</taxon>
        <taxon>Phascolomyces</taxon>
    </lineage>
</organism>
<dbReference type="GO" id="GO:0016757">
    <property type="term" value="F:glycosyltransferase activity"/>
    <property type="evidence" value="ECO:0007669"/>
    <property type="project" value="UniProtKB-KW"/>
</dbReference>
<comment type="subcellular location">
    <subcellularLocation>
        <location evidence="1">Plastid</location>
        <location evidence="1">Amyloplast</location>
    </subcellularLocation>
</comment>
<reference evidence="8" key="1">
    <citation type="journal article" date="2022" name="IScience">
        <title>Evolution of zygomycete secretomes and the origins of terrestrial fungal ecologies.</title>
        <authorList>
            <person name="Chang Y."/>
            <person name="Wang Y."/>
            <person name="Mondo S."/>
            <person name="Ahrendt S."/>
            <person name="Andreopoulos W."/>
            <person name="Barry K."/>
            <person name="Beard J."/>
            <person name="Benny G.L."/>
            <person name="Blankenship S."/>
            <person name="Bonito G."/>
            <person name="Cuomo C."/>
            <person name="Desiro A."/>
            <person name="Gervers K.A."/>
            <person name="Hundley H."/>
            <person name="Kuo A."/>
            <person name="LaButti K."/>
            <person name="Lang B.F."/>
            <person name="Lipzen A."/>
            <person name="O'Donnell K."/>
            <person name="Pangilinan J."/>
            <person name="Reynolds N."/>
            <person name="Sandor L."/>
            <person name="Smith M.E."/>
            <person name="Tsang A."/>
            <person name="Grigoriev I.V."/>
            <person name="Stajich J.E."/>
            <person name="Spatafora J.W."/>
        </authorList>
    </citation>
    <scope>NUCLEOTIDE SEQUENCE</scope>
    <source>
        <strain evidence="8">RSA 2281</strain>
    </source>
</reference>
<keyword evidence="4" id="KW-0035">Amyloplast</keyword>
<evidence type="ECO:0000256" key="3">
    <source>
        <dbReference type="ARBA" id="ARBA00022679"/>
    </source>
</evidence>
<dbReference type="InterPro" id="IPR013534">
    <property type="entry name" value="Starch_synth_cat_dom"/>
</dbReference>
<keyword evidence="5" id="KW-0812">Transmembrane</keyword>
<keyword evidence="5" id="KW-0472">Membrane</keyword>
<keyword evidence="2" id="KW-0328">Glycosyltransferase</keyword>
<reference evidence="8" key="2">
    <citation type="submission" date="2023-02" db="EMBL/GenBank/DDBJ databases">
        <authorList>
            <consortium name="DOE Joint Genome Institute"/>
            <person name="Mondo S.J."/>
            <person name="Chang Y."/>
            <person name="Wang Y."/>
            <person name="Ahrendt S."/>
            <person name="Andreopoulos W."/>
            <person name="Barry K."/>
            <person name="Beard J."/>
            <person name="Benny G.L."/>
            <person name="Blankenship S."/>
            <person name="Bonito G."/>
            <person name="Cuomo C."/>
            <person name="Desiro A."/>
            <person name="Gervers K.A."/>
            <person name="Hundley H."/>
            <person name="Kuo A."/>
            <person name="LaButti K."/>
            <person name="Lang B.F."/>
            <person name="Lipzen A."/>
            <person name="O'Donnell K."/>
            <person name="Pangilinan J."/>
            <person name="Reynolds N."/>
            <person name="Sandor L."/>
            <person name="Smith M.W."/>
            <person name="Tsang A."/>
            <person name="Grigoriev I.V."/>
            <person name="Stajich J.E."/>
            <person name="Spatafora J.W."/>
        </authorList>
    </citation>
    <scope>NUCLEOTIDE SEQUENCE</scope>
    <source>
        <strain evidence="8">RSA 2281</strain>
    </source>
</reference>
<gene>
    <name evidence="8" type="ORF">BDA99DRAFT_509950</name>
</gene>
<comment type="caution">
    <text evidence="8">The sequence shown here is derived from an EMBL/GenBank/DDBJ whole genome shotgun (WGS) entry which is preliminary data.</text>
</comment>
<dbReference type="Gene3D" id="3.40.50.2000">
    <property type="entry name" value="Glycogen Phosphorylase B"/>
    <property type="match status" value="2"/>
</dbReference>
<keyword evidence="4" id="KW-0934">Plastid</keyword>
<evidence type="ECO:0000313" key="8">
    <source>
        <dbReference type="EMBL" id="KAI9263322.1"/>
    </source>
</evidence>
<evidence type="ECO:0000256" key="5">
    <source>
        <dbReference type="SAM" id="Phobius"/>
    </source>
</evidence>
<dbReference type="PANTHER" id="PTHR45825">
    <property type="entry name" value="GRANULE-BOUND STARCH SYNTHASE 1, CHLOROPLASTIC/AMYLOPLASTIC"/>
    <property type="match status" value="1"/>
</dbReference>
<keyword evidence="3" id="KW-0808">Transferase</keyword>
<evidence type="ECO:0000256" key="2">
    <source>
        <dbReference type="ARBA" id="ARBA00022676"/>
    </source>
</evidence>
<evidence type="ECO:0000256" key="4">
    <source>
        <dbReference type="ARBA" id="ARBA00023234"/>
    </source>
</evidence>